<dbReference type="OrthoDB" id="432381at2759"/>
<dbReference type="AlphaFoldDB" id="A0A154PJN3"/>
<dbReference type="PANTHER" id="PTHR46190">
    <property type="entry name" value="SI:CH211-201H21.5-RELATED"/>
    <property type="match status" value="1"/>
</dbReference>
<reference evidence="3 4" key="1">
    <citation type="submission" date="2015-07" db="EMBL/GenBank/DDBJ databases">
        <title>The genome of Dufourea novaeangliae.</title>
        <authorList>
            <person name="Pan H."/>
            <person name="Kapheim K."/>
        </authorList>
    </citation>
    <scope>NUCLEOTIDE SEQUENCE [LARGE SCALE GENOMIC DNA]</scope>
    <source>
        <strain evidence="3">0120121106</strain>
        <tissue evidence="3">Whole body</tissue>
    </source>
</reference>
<dbReference type="Gene3D" id="3.90.245.10">
    <property type="entry name" value="Ribonucleoside hydrolase-like"/>
    <property type="match status" value="1"/>
</dbReference>
<dbReference type="GO" id="GO:0016799">
    <property type="term" value="F:hydrolase activity, hydrolyzing N-glycosyl compounds"/>
    <property type="evidence" value="ECO:0007669"/>
    <property type="project" value="InterPro"/>
</dbReference>
<dbReference type="STRING" id="178035.A0A154PJN3"/>
<feature type="domain" description="Inosine/uridine-preferring nucleoside hydrolase" evidence="2">
    <location>
        <begin position="8"/>
        <end position="277"/>
    </location>
</feature>
<dbReference type="PANTHER" id="PTHR46190:SF1">
    <property type="entry name" value="SI:CH211-201H21.5"/>
    <property type="match status" value="1"/>
</dbReference>
<dbReference type="Pfam" id="PF01156">
    <property type="entry name" value="IU_nuc_hydro"/>
    <property type="match status" value="1"/>
</dbReference>
<proteinExistence type="inferred from homology"/>
<dbReference type="SUPFAM" id="SSF53590">
    <property type="entry name" value="Nucleoside hydrolase"/>
    <property type="match status" value="1"/>
</dbReference>
<evidence type="ECO:0000259" key="2">
    <source>
        <dbReference type="Pfam" id="PF01156"/>
    </source>
</evidence>
<evidence type="ECO:0000313" key="4">
    <source>
        <dbReference type="Proteomes" id="UP000076502"/>
    </source>
</evidence>
<organism evidence="3 4">
    <name type="scientific">Dufourea novaeangliae</name>
    <name type="common">Sweat bee</name>
    <dbReference type="NCBI Taxonomy" id="178035"/>
    <lineage>
        <taxon>Eukaryota</taxon>
        <taxon>Metazoa</taxon>
        <taxon>Ecdysozoa</taxon>
        <taxon>Arthropoda</taxon>
        <taxon>Hexapoda</taxon>
        <taxon>Insecta</taxon>
        <taxon>Pterygota</taxon>
        <taxon>Neoptera</taxon>
        <taxon>Endopterygota</taxon>
        <taxon>Hymenoptera</taxon>
        <taxon>Apocrita</taxon>
        <taxon>Aculeata</taxon>
        <taxon>Apoidea</taxon>
        <taxon>Anthophila</taxon>
        <taxon>Halictidae</taxon>
        <taxon>Rophitinae</taxon>
        <taxon>Dufourea</taxon>
    </lineage>
</organism>
<comment type="similarity">
    <text evidence="1">Belongs to the IUNH family.</text>
</comment>
<dbReference type="InterPro" id="IPR036452">
    <property type="entry name" value="Ribo_hydro-like"/>
</dbReference>
<dbReference type="EMBL" id="KQ434912">
    <property type="protein sequence ID" value="KZC11420.1"/>
    <property type="molecule type" value="Genomic_DNA"/>
</dbReference>
<dbReference type="InterPro" id="IPR001910">
    <property type="entry name" value="Inosine/uridine_hydrolase_dom"/>
</dbReference>
<gene>
    <name evidence="3" type="ORF">WN55_03021</name>
</gene>
<dbReference type="InterPro" id="IPR052775">
    <property type="entry name" value="IUN_hydrolase"/>
</dbReference>
<evidence type="ECO:0000313" key="3">
    <source>
        <dbReference type="EMBL" id="KZC11420.1"/>
    </source>
</evidence>
<protein>
    <submittedName>
        <fullName evidence="3">Putative uridine nucleosidase 2</fullName>
    </submittedName>
</protein>
<keyword evidence="4" id="KW-1185">Reference proteome</keyword>
<accession>A0A154PJN3</accession>
<sequence>MLQSEYRGFKVVAITCTYGNTYVDNVAENVLKILTIANRSDIPVYKGAQKALLNEYKPHDYFGQDGLGDFNFTEKIIAKVDKSKHAAVALVDLVKEYPDQITLLSIGPLTNAAIATALDPSFIKHLKRHIILGSSVSAIGNVLPNVEFNFYEDPESNYIVFNRSNTNITLFPWETFINSGISVDWRTNVLGKLNSTIMNFLNKAERISLSDTTTWSDSDPMAAAVMIWPELIEASIITNVSPVVDGMARGSVLVDYTNLTGKPQNVKIVQKFNVASYQEMLLKAFS</sequence>
<name>A0A154PJN3_DUFNO</name>
<dbReference type="Proteomes" id="UP000076502">
    <property type="component" value="Unassembled WGS sequence"/>
</dbReference>
<evidence type="ECO:0000256" key="1">
    <source>
        <dbReference type="ARBA" id="ARBA00009176"/>
    </source>
</evidence>